<dbReference type="FunFam" id="3.30.70.270:FF:000001">
    <property type="entry name" value="Diguanylate cyclase domain protein"/>
    <property type="match status" value="1"/>
</dbReference>
<dbReference type="InterPro" id="IPR001633">
    <property type="entry name" value="EAL_dom"/>
</dbReference>
<dbReference type="InterPro" id="IPR000160">
    <property type="entry name" value="GGDEF_dom"/>
</dbReference>
<evidence type="ECO:0000259" key="1">
    <source>
        <dbReference type="PROSITE" id="PS50113"/>
    </source>
</evidence>
<dbReference type="NCBIfam" id="TIGR00229">
    <property type="entry name" value="sensory_box"/>
    <property type="match status" value="1"/>
</dbReference>
<protein>
    <submittedName>
        <fullName evidence="4">Diguanylate cyclase/phosphodiesterase (GGDEF &amp; EAL domains) with PAS/PAC sensor(S)</fullName>
    </submittedName>
</protein>
<name>A0A6J4R8Q4_9ACTN</name>
<dbReference type="SMART" id="SM00052">
    <property type="entry name" value="EAL"/>
    <property type="match status" value="1"/>
</dbReference>
<dbReference type="InterPro" id="IPR043128">
    <property type="entry name" value="Rev_trsase/Diguanyl_cyclase"/>
</dbReference>
<accession>A0A6J4R8Q4</accession>
<feature type="domain" description="EAL" evidence="2">
    <location>
        <begin position="323"/>
        <end position="581"/>
    </location>
</feature>
<dbReference type="SUPFAM" id="SSF55785">
    <property type="entry name" value="PYP-like sensor domain (PAS domain)"/>
    <property type="match status" value="1"/>
</dbReference>
<dbReference type="Pfam" id="PF00990">
    <property type="entry name" value="GGDEF"/>
    <property type="match status" value="1"/>
</dbReference>
<dbReference type="PROSITE" id="PS50887">
    <property type="entry name" value="GGDEF"/>
    <property type="match status" value="1"/>
</dbReference>
<dbReference type="Gene3D" id="3.30.450.20">
    <property type="entry name" value="PAS domain"/>
    <property type="match status" value="1"/>
</dbReference>
<dbReference type="Pfam" id="PF08448">
    <property type="entry name" value="PAS_4"/>
    <property type="match status" value="1"/>
</dbReference>
<dbReference type="PANTHER" id="PTHR44757">
    <property type="entry name" value="DIGUANYLATE CYCLASE DGCP"/>
    <property type="match status" value="1"/>
</dbReference>
<dbReference type="SUPFAM" id="SSF141868">
    <property type="entry name" value="EAL domain-like"/>
    <property type="match status" value="1"/>
</dbReference>
<dbReference type="InterPro" id="IPR029787">
    <property type="entry name" value="Nucleotide_cyclase"/>
</dbReference>
<dbReference type="CDD" id="cd01948">
    <property type="entry name" value="EAL"/>
    <property type="match status" value="1"/>
</dbReference>
<sequence length="583" mass="63974">MKNGGNGAGEYARVDELRDAERRYRTVIEQSPLSIHVFSPDGKSLLANSSWNELWNLGDGEEPEGSNIFEDEQIRAMGLLPYIEEGIGHGPVTPPPLLYDPARTGREGEQRWLQAFVSPVRDEAGGVREVTLILEDVTDRKALEDRLSHQAYHDGLTGLPNRALFLDRLEQALRRLKRADGARQRVAVLFTDLDNFKYVNDTLGHEAGDELLVEVAGRIASCLRPEDTVARFGGDEFVVLLEGASDPGAVAVRISGALATPFKLNGREVFVTTSTGIAVGGPDTENAEDLVRDADVAMYRSKEAGKDRCEVYEDGMRARSSERLGLEGDMRRAVDRGCEEFVVRYQPEVDAQTGRTLGLEALVRWRHPERGLVPPDEFIPLAEETGLIVPIGRWVLGEACRRAQEWRSVHPEGPAVDVSVNLSARQFIDPGLLEDVARALGETGLDPGGLTLEITEGILTEGTSVVRATVQYLKLLGVKLAIDDFGTGYSSLAYLKRFPVDFLKIDRSIVNGIEEDPRDEAIVSAAITLAHALGERVVAEGVETEGQLARLRDMGCEVAQGFYFSKPLDDQDLTSWLAADSAR</sequence>
<dbReference type="CDD" id="cd01949">
    <property type="entry name" value="GGDEF"/>
    <property type="match status" value="1"/>
</dbReference>
<dbReference type="Gene3D" id="3.30.70.270">
    <property type="match status" value="1"/>
</dbReference>
<dbReference type="NCBIfam" id="TIGR00254">
    <property type="entry name" value="GGDEF"/>
    <property type="match status" value="1"/>
</dbReference>
<dbReference type="AlphaFoldDB" id="A0A6J4R8Q4"/>
<dbReference type="SMART" id="SM00267">
    <property type="entry name" value="GGDEF"/>
    <property type="match status" value="1"/>
</dbReference>
<dbReference type="InterPro" id="IPR052155">
    <property type="entry name" value="Biofilm_reg_signaling"/>
</dbReference>
<dbReference type="InterPro" id="IPR035965">
    <property type="entry name" value="PAS-like_dom_sf"/>
</dbReference>
<dbReference type="InterPro" id="IPR035919">
    <property type="entry name" value="EAL_sf"/>
</dbReference>
<feature type="domain" description="PAC" evidence="1">
    <location>
        <begin position="97"/>
        <end position="149"/>
    </location>
</feature>
<evidence type="ECO:0000313" key="4">
    <source>
        <dbReference type="EMBL" id="CAA9463417.1"/>
    </source>
</evidence>
<dbReference type="InterPro" id="IPR000014">
    <property type="entry name" value="PAS"/>
</dbReference>
<dbReference type="EMBL" id="CADCVI010000073">
    <property type="protein sequence ID" value="CAA9463417.1"/>
    <property type="molecule type" value="Genomic_DNA"/>
</dbReference>
<gene>
    <name evidence="4" type="ORF">AVDCRST_MAG25-1173</name>
</gene>
<dbReference type="FunFam" id="3.20.20.450:FF:000001">
    <property type="entry name" value="Cyclic di-GMP phosphodiesterase yahA"/>
    <property type="match status" value="1"/>
</dbReference>
<reference evidence="4" key="1">
    <citation type="submission" date="2020-02" db="EMBL/GenBank/DDBJ databases">
        <authorList>
            <person name="Meier V. D."/>
        </authorList>
    </citation>
    <scope>NUCLEOTIDE SEQUENCE</scope>
    <source>
        <strain evidence="4">AVDCRST_MAG25</strain>
    </source>
</reference>
<dbReference type="PROSITE" id="PS50883">
    <property type="entry name" value="EAL"/>
    <property type="match status" value="1"/>
</dbReference>
<evidence type="ECO:0000259" key="2">
    <source>
        <dbReference type="PROSITE" id="PS50883"/>
    </source>
</evidence>
<proteinExistence type="predicted"/>
<dbReference type="InterPro" id="IPR013656">
    <property type="entry name" value="PAS_4"/>
</dbReference>
<dbReference type="Gene3D" id="3.20.20.450">
    <property type="entry name" value="EAL domain"/>
    <property type="match status" value="1"/>
</dbReference>
<organism evidence="4">
    <name type="scientific">uncultured Rubrobacteraceae bacterium</name>
    <dbReference type="NCBI Taxonomy" id="349277"/>
    <lineage>
        <taxon>Bacteria</taxon>
        <taxon>Bacillati</taxon>
        <taxon>Actinomycetota</taxon>
        <taxon>Rubrobacteria</taxon>
        <taxon>Rubrobacterales</taxon>
        <taxon>Rubrobacteraceae</taxon>
        <taxon>environmental samples</taxon>
    </lineage>
</organism>
<dbReference type="Pfam" id="PF00563">
    <property type="entry name" value="EAL"/>
    <property type="match status" value="1"/>
</dbReference>
<dbReference type="PANTHER" id="PTHR44757:SF2">
    <property type="entry name" value="BIOFILM ARCHITECTURE MAINTENANCE PROTEIN MBAA"/>
    <property type="match status" value="1"/>
</dbReference>
<dbReference type="SUPFAM" id="SSF55073">
    <property type="entry name" value="Nucleotide cyclase"/>
    <property type="match status" value="1"/>
</dbReference>
<evidence type="ECO:0000259" key="3">
    <source>
        <dbReference type="PROSITE" id="PS50887"/>
    </source>
</evidence>
<dbReference type="PROSITE" id="PS50113">
    <property type="entry name" value="PAC"/>
    <property type="match status" value="1"/>
</dbReference>
<feature type="domain" description="GGDEF" evidence="3">
    <location>
        <begin position="184"/>
        <end position="314"/>
    </location>
</feature>
<dbReference type="InterPro" id="IPR000700">
    <property type="entry name" value="PAS-assoc_C"/>
</dbReference>